<keyword evidence="2" id="KW-0808">Transferase</keyword>
<evidence type="ECO:0000256" key="2">
    <source>
        <dbReference type="ARBA" id="ARBA00022679"/>
    </source>
</evidence>
<keyword evidence="4" id="KW-1185">Reference proteome</keyword>
<accession>A0A176VF67</accession>
<dbReference type="InterPro" id="IPR050317">
    <property type="entry name" value="Plant_Fungal_Acyltransferase"/>
</dbReference>
<name>A0A176VF67_MARPO</name>
<protein>
    <submittedName>
        <fullName evidence="3">Uncharacterized protein</fullName>
    </submittedName>
</protein>
<gene>
    <name evidence="3" type="ORF">AXG93_3507s1080</name>
</gene>
<dbReference type="InterPro" id="IPR023213">
    <property type="entry name" value="CAT-like_dom_sf"/>
</dbReference>
<comment type="similarity">
    <text evidence="1">Belongs to the plant acyltransferase family.</text>
</comment>
<dbReference type="Pfam" id="PF02458">
    <property type="entry name" value="Transferase"/>
    <property type="match status" value="1"/>
</dbReference>
<dbReference type="AlphaFoldDB" id="A0A176VF67"/>
<dbReference type="Gene3D" id="3.30.559.10">
    <property type="entry name" value="Chloramphenicol acetyltransferase-like domain"/>
    <property type="match status" value="2"/>
</dbReference>
<reference evidence="3" key="1">
    <citation type="submission" date="2016-03" db="EMBL/GenBank/DDBJ databases">
        <title>Mechanisms controlling the formation of the plant cell surface in tip-growing cells are functionally conserved among land plants.</title>
        <authorList>
            <person name="Honkanen S."/>
            <person name="Jones V.A."/>
            <person name="Morieri G."/>
            <person name="Champion C."/>
            <person name="Hetherington A.J."/>
            <person name="Kelly S."/>
            <person name="Saint-Marcoux D."/>
            <person name="Proust H."/>
            <person name="Prescott H."/>
            <person name="Dolan L."/>
        </authorList>
    </citation>
    <scope>NUCLEOTIDE SEQUENCE [LARGE SCALE GENOMIC DNA]</scope>
    <source>
        <tissue evidence="3">Whole gametophyte</tissue>
    </source>
</reference>
<evidence type="ECO:0000313" key="3">
    <source>
        <dbReference type="EMBL" id="OAE19237.1"/>
    </source>
</evidence>
<dbReference type="GO" id="GO:0016747">
    <property type="term" value="F:acyltransferase activity, transferring groups other than amino-acyl groups"/>
    <property type="evidence" value="ECO:0007669"/>
    <property type="project" value="TreeGrafter"/>
</dbReference>
<organism evidence="3 4">
    <name type="scientific">Marchantia polymorpha subsp. ruderalis</name>
    <dbReference type="NCBI Taxonomy" id="1480154"/>
    <lineage>
        <taxon>Eukaryota</taxon>
        <taxon>Viridiplantae</taxon>
        <taxon>Streptophyta</taxon>
        <taxon>Embryophyta</taxon>
        <taxon>Marchantiophyta</taxon>
        <taxon>Marchantiopsida</taxon>
        <taxon>Marchantiidae</taxon>
        <taxon>Marchantiales</taxon>
        <taxon>Marchantiaceae</taxon>
        <taxon>Marchantia</taxon>
    </lineage>
</organism>
<proteinExistence type="inferred from homology"/>
<dbReference type="PANTHER" id="PTHR31642:SF310">
    <property type="entry name" value="FATTY ALCOHOL:CAFFEOYL-COA ACYLTRANSFERASE"/>
    <property type="match status" value="1"/>
</dbReference>
<dbReference type="PANTHER" id="PTHR31642">
    <property type="entry name" value="TRICHOTHECENE 3-O-ACETYLTRANSFERASE"/>
    <property type="match status" value="1"/>
</dbReference>
<evidence type="ECO:0000313" key="4">
    <source>
        <dbReference type="Proteomes" id="UP000077202"/>
    </source>
</evidence>
<sequence>MGAEEVAVAAAPASVDVAAAPLKALSLEPSAPVKAPATATAPAPAPAPAPSQAAAAAAKVADASSDRFDITTGKAEYILPREQIEPQTYYLSNLDQNVAMLVKTVYLFEAKPEKKEDVSEVLKTSLAQVLDTYWPLAGRLALSPEMKLIVNYNNDGVCFVEAIANADLADLGDIGKPDDRLAQLLYEVPGATNILDTPLVVVQVTKFKCGGWSLGLSMQHSMFDGIAANEFIKAWGEVAQGKSMTISPVFDRTLLQARTPAKIEFPHHEFAEIEDLSPDNRLDTSENIVHKSFTFSPEAVDELKRRVAAEAEEGVEGRKCTTFEALSGLVWRARTRALQMEPRQKTRLYFAVNGREKFVPPIPAGYDAIRLIDDGYMRSAIDFFEMTRARPALTASTGPVTLPDKEAIKL</sequence>
<evidence type="ECO:0000256" key="1">
    <source>
        <dbReference type="ARBA" id="ARBA00009861"/>
    </source>
</evidence>
<dbReference type="EMBL" id="LVLJ01003906">
    <property type="protein sequence ID" value="OAE19237.1"/>
    <property type="molecule type" value="Genomic_DNA"/>
</dbReference>
<dbReference type="Proteomes" id="UP000077202">
    <property type="component" value="Unassembled WGS sequence"/>
</dbReference>
<comment type="caution">
    <text evidence="3">The sequence shown here is derived from an EMBL/GenBank/DDBJ whole genome shotgun (WGS) entry which is preliminary data.</text>
</comment>